<dbReference type="SMART" id="SM01330">
    <property type="entry name" value="Frizzled"/>
    <property type="match status" value="1"/>
</dbReference>
<dbReference type="GO" id="GO:0005886">
    <property type="term" value="C:plasma membrane"/>
    <property type="evidence" value="ECO:0007669"/>
    <property type="project" value="UniProtKB-SubCell"/>
</dbReference>
<feature type="transmembrane region" description="Helical" evidence="16">
    <location>
        <begin position="445"/>
        <end position="465"/>
    </location>
</feature>
<evidence type="ECO:0000313" key="19">
    <source>
        <dbReference type="EMBL" id="CAJ29888.1"/>
    </source>
</evidence>
<dbReference type="InterPro" id="IPR015526">
    <property type="entry name" value="Frizzled/SFRP"/>
</dbReference>
<feature type="disulfide bond" evidence="14">
    <location>
        <begin position="38"/>
        <end position="99"/>
    </location>
</feature>
<evidence type="ECO:0000256" key="11">
    <source>
        <dbReference type="ARBA" id="ARBA00023157"/>
    </source>
</evidence>
<dbReference type="GO" id="GO:0060070">
    <property type="term" value="P:canonical Wnt signaling pathway"/>
    <property type="evidence" value="ECO:0007669"/>
    <property type="project" value="TreeGrafter"/>
</dbReference>
<dbReference type="InterPro" id="IPR036790">
    <property type="entry name" value="Frizzled_dom_sf"/>
</dbReference>
<dbReference type="Gene3D" id="1.10.2000.10">
    <property type="entry name" value="Frizzled cysteine-rich domain"/>
    <property type="match status" value="1"/>
</dbReference>
<dbReference type="GO" id="GO:0035567">
    <property type="term" value="P:non-canonical Wnt signaling pathway"/>
    <property type="evidence" value="ECO:0007669"/>
    <property type="project" value="TreeGrafter"/>
</dbReference>
<keyword evidence="12 19" id="KW-0675">Receptor</keyword>
<dbReference type="GO" id="GO:0004930">
    <property type="term" value="F:G protein-coupled receptor activity"/>
    <property type="evidence" value="ECO:0007669"/>
    <property type="project" value="UniProtKB-KW"/>
</dbReference>
<dbReference type="GO" id="GO:0017147">
    <property type="term" value="F:Wnt-protein binding"/>
    <property type="evidence" value="ECO:0007669"/>
    <property type="project" value="TreeGrafter"/>
</dbReference>
<dbReference type="SMART" id="SM00063">
    <property type="entry name" value="FRI"/>
    <property type="match status" value="1"/>
</dbReference>
<dbReference type="PROSITE" id="PS50038">
    <property type="entry name" value="FZ"/>
    <property type="match status" value="1"/>
</dbReference>
<keyword evidence="6 16" id="KW-0812">Transmembrane</keyword>
<evidence type="ECO:0000256" key="10">
    <source>
        <dbReference type="ARBA" id="ARBA00023136"/>
    </source>
</evidence>
<reference evidence="19" key="1">
    <citation type="journal article" date="2005" name="Mycologia">
        <title>Molecular characterization of airborne fungal spores in boreal forests of contrasting human disturbance.</title>
        <authorList>
            <person name="Kauserud H."/>
            <person name="Lie M."/>
            <person name="Stensrud O."/>
            <person name="Ohlson M."/>
        </authorList>
    </citation>
    <scope>NUCLEOTIDE SEQUENCE</scope>
</reference>
<dbReference type="InterPro" id="IPR000539">
    <property type="entry name" value="Frizzled/Smoothened_7TM"/>
</dbReference>
<dbReference type="FunFam" id="1.20.1070.10:FF:000053">
    <property type="entry name" value="Frizzled class receptor 8a"/>
    <property type="match status" value="1"/>
</dbReference>
<evidence type="ECO:0000256" key="4">
    <source>
        <dbReference type="ARBA" id="ARBA00022475"/>
    </source>
</evidence>
<dbReference type="CDD" id="cd15035">
    <property type="entry name" value="7tmF_FZD5_FZD8-like"/>
    <property type="match status" value="1"/>
</dbReference>
<feature type="domain" description="FZ" evidence="17">
    <location>
        <begin position="33"/>
        <end position="154"/>
    </location>
</feature>
<evidence type="ECO:0000256" key="5">
    <source>
        <dbReference type="ARBA" id="ARBA00022687"/>
    </source>
</evidence>
<feature type="transmembrane region" description="Helical" evidence="16">
    <location>
        <begin position="495"/>
        <end position="514"/>
    </location>
</feature>
<organism evidence="19">
    <name type="scientific">Paracentrotus lividus</name>
    <name type="common">Common sea urchin</name>
    <dbReference type="NCBI Taxonomy" id="7656"/>
    <lineage>
        <taxon>Eukaryota</taxon>
        <taxon>Metazoa</taxon>
        <taxon>Echinodermata</taxon>
        <taxon>Eleutherozoa</taxon>
        <taxon>Echinozoa</taxon>
        <taxon>Echinoidea</taxon>
        <taxon>Euechinoidea</taxon>
        <taxon>Echinacea</taxon>
        <taxon>Camarodonta</taxon>
        <taxon>Echinidea</taxon>
        <taxon>Echinidae</taxon>
        <taxon>Paracentrotus</taxon>
    </lineage>
</organism>
<reference evidence="19" key="2">
    <citation type="journal article" date="2006" name="Development">
        <title>Frizzled5/8 is required in secondary mesenchyme cells to initiate archenteron invagination during sea urchin development.</title>
        <authorList>
            <person name="Croce J."/>
            <person name="Duloquin L."/>
            <person name="Lhomond G."/>
            <person name="McClay D.R."/>
            <person name="Gache C."/>
        </authorList>
    </citation>
    <scope>NUCLEOTIDE SEQUENCE</scope>
</reference>
<sequence length="556" mass="62407">MAASRVTSSQFPAVTMIFFITVLSSCFSIALSIRDAKCEPITVPMCRDIGYNMTYMPNHFNHDSQEEAGLEVHQFYPLVEIQCSPDLKFFLCSMYTPICLADYHKPLMACRSVCERAKAGCAPLMRQYGFAWPDRMQCENLPEFGDPDNLCMDSNHTNAGTSAPTNPPMTRPGGRRPRPRPTDKPCDCSCNEPLISIPESHPYYNRVSTGGISNCATPCKSAFFSEDEHTFATFWIGLWSILCFVSTLMTVATFLIDCGRFKYPERPIIFLSACYFMVSLGFIIRLVVGHDQVACSGDYVRVGSTGPALCTIVFLLIYFFSMASSIWWVILAFTWFLAAGMKWGSEAISSYSQYFHLAAWLLPSIQSIAVLALSSVDGDPIAGICYVGNHDLAKLRGFVLAPLFMYLIIGCSFLLAGFVSLFRIRNVIKQGGRKTDKLEKLMIRIGIFSVLYTVPATMVVAIYIYEQHSRSDWERGVTCPCQADHLPKPEYSVFMLKYFMCLVVGITSGVWIWTGKTLSSWRGFVNRLLGRKAYPKRERTFNCKPVILKTLPNAQV</sequence>
<feature type="region of interest" description="Disordered" evidence="15">
    <location>
        <begin position="155"/>
        <end position="185"/>
    </location>
</feature>
<dbReference type="FunFam" id="1.10.2000.10:FF:000004">
    <property type="entry name" value="Frizzled class receptor 8a"/>
    <property type="match status" value="1"/>
</dbReference>
<dbReference type="InterPro" id="IPR017981">
    <property type="entry name" value="GPCR_2-like_7TM"/>
</dbReference>
<dbReference type="PANTHER" id="PTHR11309:SF126">
    <property type="entry name" value="FRIZZLED-2"/>
    <property type="match status" value="1"/>
</dbReference>
<evidence type="ECO:0000256" key="13">
    <source>
        <dbReference type="ARBA" id="ARBA00023224"/>
    </source>
</evidence>
<keyword evidence="7" id="KW-0732">Signal</keyword>
<feature type="disulfide bond" evidence="14">
    <location>
        <begin position="83"/>
        <end position="121"/>
    </location>
</feature>
<keyword evidence="3" id="KW-0217">Developmental protein</keyword>
<dbReference type="PRINTS" id="PR00489">
    <property type="entry name" value="FRIZZLED"/>
</dbReference>
<evidence type="ECO:0000256" key="15">
    <source>
        <dbReference type="SAM" id="MobiDB-lite"/>
    </source>
</evidence>
<keyword evidence="10 16" id="KW-0472">Membrane</keyword>
<evidence type="ECO:0000256" key="2">
    <source>
        <dbReference type="ARBA" id="ARBA00008077"/>
    </source>
</evidence>
<feature type="transmembrane region" description="Helical" evidence="16">
    <location>
        <begin position="403"/>
        <end position="424"/>
    </location>
</feature>
<accession>Q2WC00</accession>
<dbReference type="Pfam" id="PF01392">
    <property type="entry name" value="Fz"/>
    <property type="match status" value="1"/>
</dbReference>
<evidence type="ECO:0000256" key="8">
    <source>
        <dbReference type="ARBA" id="ARBA00022989"/>
    </source>
</evidence>
<keyword evidence="5" id="KW-0879">Wnt signaling pathway</keyword>
<dbReference type="GO" id="GO:0042813">
    <property type="term" value="F:Wnt receptor activity"/>
    <property type="evidence" value="ECO:0007669"/>
    <property type="project" value="TreeGrafter"/>
</dbReference>
<name>Q2WC00_PARLI</name>
<keyword evidence="13" id="KW-0807">Transducer</keyword>
<gene>
    <name evidence="19" type="primary">fz5/8</name>
</gene>
<evidence type="ECO:0000259" key="17">
    <source>
        <dbReference type="PROSITE" id="PS50038"/>
    </source>
</evidence>
<keyword evidence="11 14" id="KW-1015">Disulfide bond</keyword>
<feature type="transmembrane region" description="Helical" evidence="16">
    <location>
        <begin position="300"/>
        <end position="320"/>
    </location>
</feature>
<keyword evidence="4" id="KW-1003">Cell membrane</keyword>
<dbReference type="PROSITE" id="PS50261">
    <property type="entry name" value="G_PROTEIN_RECEP_F2_4"/>
    <property type="match status" value="1"/>
</dbReference>
<evidence type="ECO:0000256" key="9">
    <source>
        <dbReference type="ARBA" id="ARBA00023040"/>
    </source>
</evidence>
<protein>
    <submittedName>
        <fullName evidence="19">Putative frizzled receptor</fullName>
    </submittedName>
</protein>
<evidence type="ECO:0000256" key="7">
    <source>
        <dbReference type="ARBA" id="ARBA00022729"/>
    </source>
</evidence>
<feature type="disulfide bond" evidence="14">
    <location>
        <begin position="114"/>
        <end position="138"/>
    </location>
</feature>
<feature type="disulfide bond" evidence="14">
    <location>
        <begin position="110"/>
        <end position="151"/>
    </location>
</feature>
<dbReference type="Pfam" id="PF01534">
    <property type="entry name" value="Frizzled"/>
    <property type="match status" value="1"/>
</dbReference>
<dbReference type="InterPro" id="IPR020067">
    <property type="entry name" value="Frizzled_dom"/>
</dbReference>
<dbReference type="PANTHER" id="PTHR11309">
    <property type="entry name" value="FRIZZLED"/>
    <property type="match status" value="1"/>
</dbReference>
<feature type="disulfide bond" evidence="14">
    <location>
        <begin position="46"/>
        <end position="92"/>
    </location>
</feature>
<evidence type="ECO:0000256" key="12">
    <source>
        <dbReference type="ARBA" id="ARBA00023170"/>
    </source>
</evidence>
<dbReference type="CDD" id="cd07456">
    <property type="entry name" value="CRD_FZ5_like"/>
    <property type="match status" value="1"/>
</dbReference>
<evidence type="ECO:0000256" key="16">
    <source>
        <dbReference type="SAM" id="Phobius"/>
    </source>
</evidence>
<comment type="similarity">
    <text evidence="2">Belongs to the G-protein coupled receptor Fz/Smo family.</text>
</comment>
<evidence type="ECO:0000256" key="14">
    <source>
        <dbReference type="PROSITE-ProRule" id="PRU00090"/>
    </source>
</evidence>
<dbReference type="PROSITE" id="PS51257">
    <property type="entry name" value="PROKAR_LIPOPROTEIN"/>
    <property type="match status" value="1"/>
</dbReference>
<feature type="domain" description="G-protein coupled receptors family 2 profile 2" evidence="18">
    <location>
        <begin position="232"/>
        <end position="520"/>
    </location>
</feature>
<evidence type="ECO:0000256" key="6">
    <source>
        <dbReference type="ARBA" id="ARBA00022692"/>
    </source>
</evidence>
<dbReference type="AlphaFoldDB" id="Q2WC00"/>
<dbReference type="Gene3D" id="1.20.1070.10">
    <property type="entry name" value="Rhodopsin 7-helix transmembrane proteins"/>
    <property type="match status" value="1"/>
</dbReference>
<evidence type="ECO:0000256" key="3">
    <source>
        <dbReference type="ARBA" id="ARBA00022473"/>
    </source>
</evidence>
<keyword evidence="9" id="KW-0297">G-protein coupled receptor</keyword>
<feature type="transmembrane region" description="Helical" evidence="16">
    <location>
        <begin position="234"/>
        <end position="256"/>
    </location>
</feature>
<evidence type="ECO:0000259" key="18">
    <source>
        <dbReference type="PROSITE" id="PS50261"/>
    </source>
</evidence>
<proteinExistence type="evidence at transcript level"/>
<evidence type="ECO:0000256" key="1">
    <source>
        <dbReference type="ARBA" id="ARBA00004651"/>
    </source>
</evidence>
<feature type="transmembrane region" description="Helical" evidence="16">
    <location>
        <begin position="268"/>
        <end position="288"/>
    </location>
</feature>
<keyword evidence="8 16" id="KW-1133">Transmembrane helix</keyword>
<dbReference type="SUPFAM" id="SSF63501">
    <property type="entry name" value="Frizzled cysteine-rich domain"/>
    <property type="match status" value="1"/>
</dbReference>
<feature type="transmembrane region" description="Helical" evidence="16">
    <location>
        <begin position="12"/>
        <end position="33"/>
    </location>
</feature>
<comment type="subcellular location">
    <subcellularLocation>
        <location evidence="1">Cell membrane</location>
        <topology evidence="1">Multi-pass membrane protein</topology>
    </subcellularLocation>
</comment>
<dbReference type="EMBL" id="AM084899">
    <property type="protein sequence ID" value="CAJ29888.1"/>
    <property type="molecule type" value="mRNA"/>
</dbReference>